<dbReference type="GO" id="GO:0009098">
    <property type="term" value="P:L-leucine biosynthetic process"/>
    <property type="evidence" value="ECO:0007669"/>
    <property type="project" value="UniProtKB-KW"/>
</dbReference>
<evidence type="ECO:0000256" key="3">
    <source>
        <dbReference type="ARBA" id="ARBA00012973"/>
    </source>
</evidence>
<keyword evidence="4" id="KW-0432">Leucine biosynthesis</keyword>
<comment type="pathway">
    <text evidence="1">Amino-acid biosynthesis; L-leucine biosynthesis; L-leucine from 3-methyl-2-oxobutanoate: step 1/4.</text>
</comment>
<evidence type="ECO:0000256" key="6">
    <source>
        <dbReference type="ARBA" id="ARBA00022679"/>
    </source>
</evidence>
<keyword evidence="7" id="KW-0464">Manganese</keyword>
<dbReference type="EMBL" id="DQWS01000110">
    <property type="protein sequence ID" value="HDD52993.1"/>
    <property type="molecule type" value="Genomic_DNA"/>
</dbReference>
<feature type="domain" description="Pyruvate carboxyltransferase" evidence="10">
    <location>
        <begin position="4"/>
        <end position="252"/>
    </location>
</feature>
<dbReference type="PANTHER" id="PTHR10277">
    <property type="entry name" value="HOMOCITRATE SYNTHASE-RELATED"/>
    <property type="match status" value="1"/>
</dbReference>
<dbReference type="InterPro" id="IPR000891">
    <property type="entry name" value="PYR_CT"/>
</dbReference>
<keyword evidence="6 9" id="KW-0808">Transferase</keyword>
<evidence type="ECO:0000256" key="9">
    <source>
        <dbReference type="RuleBase" id="RU003523"/>
    </source>
</evidence>
<dbReference type="InterPro" id="IPR050073">
    <property type="entry name" value="2-IPM_HCS-like"/>
</dbReference>
<evidence type="ECO:0000256" key="5">
    <source>
        <dbReference type="ARBA" id="ARBA00022605"/>
    </source>
</evidence>
<dbReference type="Proteomes" id="UP000885690">
    <property type="component" value="Unassembled WGS sequence"/>
</dbReference>
<dbReference type="SUPFAM" id="SSF51569">
    <property type="entry name" value="Aldolase"/>
    <property type="match status" value="1"/>
</dbReference>
<dbReference type="GO" id="GO:0003852">
    <property type="term" value="F:2-isopropylmalate synthase activity"/>
    <property type="evidence" value="ECO:0007669"/>
    <property type="project" value="UniProtKB-EC"/>
</dbReference>
<gene>
    <name evidence="11" type="ORF">ENF32_02865</name>
</gene>
<dbReference type="InterPro" id="IPR002034">
    <property type="entry name" value="AIPM/Hcit_synth_CS"/>
</dbReference>
<dbReference type="Gene3D" id="3.20.20.70">
    <property type="entry name" value="Aldolase class I"/>
    <property type="match status" value="1"/>
</dbReference>
<evidence type="ECO:0000256" key="7">
    <source>
        <dbReference type="ARBA" id="ARBA00023211"/>
    </source>
</evidence>
<evidence type="ECO:0000256" key="1">
    <source>
        <dbReference type="ARBA" id="ARBA00004689"/>
    </source>
</evidence>
<accession>A0A7C0U6U3</accession>
<evidence type="ECO:0000313" key="11">
    <source>
        <dbReference type="EMBL" id="HDD52993.1"/>
    </source>
</evidence>
<comment type="caution">
    <text evidence="11">The sequence shown here is derived from an EMBL/GenBank/DDBJ whole genome shotgun (WGS) entry which is preliminary data.</text>
</comment>
<dbReference type="PANTHER" id="PTHR10277:SF9">
    <property type="entry name" value="2-ISOPROPYLMALATE SYNTHASE 1, CHLOROPLASTIC-RELATED"/>
    <property type="match status" value="1"/>
</dbReference>
<organism evidence="11">
    <name type="scientific">Thermosulfidibacter takaii</name>
    <dbReference type="NCBI Taxonomy" id="412593"/>
    <lineage>
        <taxon>Bacteria</taxon>
        <taxon>Pseudomonadati</taxon>
        <taxon>Thermosulfidibacterota</taxon>
        <taxon>Thermosulfidibacteria</taxon>
        <taxon>Thermosulfidibacterales</taxon>
        <taxon>Thermosulfidibacteraceae</taxon>
    </lineage>
</organism>
<keyword evidence="5" id="KW-0028">Amino-acid biosynthesis</keyword>
<comment type="similarity">
    <text evidence="2">Belongs to the alpha-IPM synthase/homocitrate synthase family. LeuA type 1 subfamily.</text>
</comment>
<keyword evidence="8" id="KW-0100">Branched-chain amino acid biosynthesis</keyword>
<dbReference type="InterPro" id="IPR013785">
    <property type="entry name" value="Aldolase_TIM"/>
</dbReference>
<evidence type="ECO:0000259" key="10">
    <source>
        <dbReference type="PROSITE" id="PS50991"/>
    </source>
</evidence>
<proteinExistence type="inferred from homology"/>
<feature type="non-terminal residue" evidence="11">
    <location>
        <position position="252"/>
    </location>
</feature>
<reference evidence="11" key="1">
    <citation type="journal article" date="2020" name="mSystems">
        <title>Genome- and Community-Level Interaction Insights into Carbon Utilization and Element Cycling Functions of Hydrothermarchaeota in Hydrothermal Sediment.</title>
        <authorList>
            <person name="Zhou Z."/>
            <person name="Liu Y."/>
            <person name="Xu W."/>
            <person name="Pan J."/>
            <person name="Luo Z.H."/>
            <person name="Li M."/>
        </authorList>
    </citation>
    <scope>NUCLEOTIDE SEQUENCE [LARGE SCALE GENOMIC DNA]</scope>
    <source>
        <strain evidence="11">HyVt-115</strain>
    </source>
</reference>
<evidence type="ECO:0000256" key="2">
    <source>
        <dbReference type="ARBA" id="ARBA00009396"/>
    </source>
</evidence>
<dbReference type="PROSITE" id="PS00815">
    <property type="entry name" value="AIPM_HOMOCIT_SYNTH_1"/>
    <property type="match status" value="1"/>
</dbReference>
<dbReference type="PROSITE" id="PS50991">
    <property type="entry name" value="PYR_CT"/>
    <property type="match status" value="1"/>
</dbReference>
<evidence type="ECO:0000256" key="8">
    <source>
        <dbReference type="ARBA" id="ARBA00023304"/>
    </source>
</evidence>
<evidence type="ECO:0000256" key="4">
    <source>
        <dbReference type="ARBA" id="ARBA00022430"/>
    </source>
</evidence>
<dbReference type="FunFam" id="3.20.20.70:FF:000010">
    <property type="entry name" value="2-isopropylmalate synthase"/>
    <property type="match status" value="1"/>
</dbReference>
<name>A0A7C0U6U3_9BACT</name>
<dbReference type="Pfam" id="PF00682">
    <property type="entry name" value="HMGL-like"/>
    <property type="match status" value="1"/>
</dbReference>
<dbReference type="AlphaFoldDB" id="A0A7C0U6U3"/>
<keyword evidence="11" id="KW-0012">Acyltransferase</keyword>
<dbReference type="PROSITE" id="PS00816">
    <property type="entry name" value="AIPM_HOMOCIT_SYNTH_2"/>
    <property type="match status" value="1"/>
</dbReference>
<sequence length="252" mass="27270">MERVYVVDTTLRDGEQSPEISFTPDEKVRFAQQLARLGVDVIDAGYPGLGKDDALAVSLVAQEVRGPVIMALARPEEEEIGAALEALKGAERARIHLYIPVSRIQLRHMLNIGPQEAMERTMKALDMVKNRDVEVEFTLEDAFRADRGFLLEMARAVTGKGVDLINMSDTVGGALPSQIARVISWLKGELGEGAPLLSIHCHDDLGMATANSVAALEAGARQFHATIGGVGTRAGNAALEEVVMALKLWEED</sequence>
<protein>
    <recommendedName>
        <fullName evidence="3">2-isopropylmalate synthase</fullName>
        <ecNumber evidence="3">2.3.3.13</ecNumber>
    </recommendedName>
</protein>
<dbReference type="EC" id="2.3.3.13" evidence="3"/>